<dbReference type="SUPFAM" id="SSF52833">
    <property type="entry name" value="Thioredoxin-like"/>
    <property type="match status" value="1"/>
</dbReference>
<evidence type="ECO:0000259" key="1">
    <source>
        <dbReference type="Pfam" id="PF00462"/>
    </source>
</evidence>
<dbReference type="Pfam" id="PF00462">
    <property type="entry name" value="Glutaredoxin"/>
    <property type="match status" value="1"/>
</dbReference>
<keyword evidence="3" id="KW-1185">Reference proteome</keyword>
<dbReference type="Gene3D" id="3.40.30.10">
    <property type="entry name" value="Glutaredoxin"/>
    <property type="match status" value="1"/>
</dbReference>
<dbReference type="EMBL" id="BJZO01000111">
    <property type="protein sequence ID" value="GEO82787.1"/>
    <property type="molecule type" value="Genomic_DNA"/>
</dbReference>
<dbReference type="InterPro" id="IPR002109">
    <property type="entry name" value="Glutaredoxin"/>
</dbReference>
<dbReference type="PROSITE" id="PS51354">
    <property type="entry name" value="GLUTAREDOXIN_2"/>
    <property type="match status" value="1"/>
</dbReference>
<evidence type="ECO:0000313" key="3">
    <source>
        <dbReference type="Proteomes" id="UP000321567"/>
    </source>
</evidence>
<sequence length="96" mass="10641">MLVELYARKDCVFCGKVRAWFARHQIPYIEHTVSGVDDFARMQERLPGARSIPQVVIDDHLIGGLDTLLRYEGPLLERLKGPTPPLDAAPAASPSS</sequence>
<name>A0A512HBF8_9PROT</name>
<protein>
    <recommendedName>
        <fullName evidence="1">Glutaredoxin domain-containing protein</fullName>
    </recommendedName>
</protein>
<dbReference type="AlphaFoldDB" id="A0A512HBF8"/>
<organism evidence="2 3">
    <name type="scientific">Pararhodospirillum oryzae</name>
    <dbReference type="NCBI Taxonomy" id="478448"/>
    <lineage>
        <taxon>Bacteria</taxon>
        <taxon>Pseudomonadati</taxon>
        <taxon>Pseudomonadota</taxon>
        <taxon>Alphaproteobacteria</taxon>
        <taxon>Rhodospirillales</taxon>
        <taxon>Rhodospirillaceae</taxon>
        <taxon>Pararhodospirillum</taxon>
    </lineage>
</organism>
<reference evidence="2 3" key="1">
    <citation type="submission" date="2019-07" db="EMBL/GenBank/DDBJ databases">
        <title>Whole genome shotgun sequence of Rhodospirillum oryzae NBRC 107573.</title>
        <authorList>
            <person name="Hosoyama A."/>
            <person name="Uohara A."/>
            <person name="Ohji S."/>
            <person name="Ichikawa N."/>
        </authorList>
    </citation>
    <scope>NUCLEOTIDE SEQUENCE [LARGE SCALE GENOMIC DNA]</scope>
    <source>
        <strain evidence="2 3">NBRC 107573</strain>
    </source>
</reference>
<accession>A0A512HBF8</accession>
<comment type="caution">
    <text evidence="2">The sequence shown here is derived from an EMBL/GenBank/DDBJ whole genome shotgun (WGS) entry which is preliminary data.</text>
</comment>
<evidence type="ECO:0000313" key="2">
    <source>
        <dbReference type="EMBL" id="GEO82787.1"/>
    </source>
</evidence>
<feature type="domain" description="Glutaredoxin" evidence="1">
    <location>
        <begin position="3"/>
        <end position="62"/>
    </location>
</feature>
<dbReference type="OrthoDB" id="527973at2"/>
<gene>
    <name evidence="2" type="ORF">ROR02_29180</name>
</gene>
<dbReference type="RefSeq" id="WP_147164814.1">
    <property type="nucleotide sequence ID" value="NZ_BJZO01000111.1"/>
</dbReference>
<dbReference type="InterPro" id="IPR036249">
    <property type="entry name" value="Thioredoxin-like_sf"/>
</dbReference>
<dbReference type="Proteomes" id="UP000321567">
    <property type="component" value="Unassembled WGS sequence"/>
</dbReference>
<proteinExistence type="predicted"/>